<dbReference type="SMART" id="SM00318">
    <property type="entry name" value="SNc"/>
    <property type="match status" value="1"/>
</dbReference>
<dbReference type="PANTHER" id="PTHR12302">
    <property type="entry name" value="EBNA2 BINDING PROTEIN P100"/>
    <property type="match status" value="1"/>
</dbReference>
<evidence type="ECO:0000256" key="4">
    <source>
        <dbReference type="SAM" id="MobiDB-lite"/>
    </source>
</evidence>
<dbReference type="InterPro" id="IPR016071">
    <property type="entry name" value="Staphylococal_nuclease_OB-fold"/>
</dbReference>
<dbReference type="RefSeq" id="WP_126615714.1">
    <property type="nucleotide sequence ID" value="NZ_JBHUCY010000043.1"/>
</dbReference>
<keyword evidence="7" id="KW-1185">Reference proteome</keyword>
<evidence type="ECO:0000259" key="5">
    <source>
        <dbReference type="PROSITE" id="PS50830"/>
    </source>
</evidence>
<evidence type="ECO:0000256" key="3">
    <source>
        <dbReference type="ARBA" id="ARBA00022801"/>
    </source>
</evidence>
<dbReference type="InterPro" id="IPR035437">
    <property type="entry name" value="SNase_OB-fold_sf"/>
</dbReference>
<evidence type="ECO:0000313" key="7">
    <source>
        <dbReference type="Proteomes" id="UP000277007"/>
    </source>
</evidence>
<protein>
    <submittedName>
        <fullName evidence="6">Thermonuclease family protein</fullName>
    </submittedName>
</protein>
<name>A0A3S0KY28_9PROT</name>
<dbReference type="OrthoDB" id="7618306at2"/>
<proteinExistence type="predicted"/>
<evidence type="ECO:0000313" key="6">
    <source>
        <dbReference type="EMBL" id="RTR19842.1"/>
    </source>
</evidence>
<gene>
    <name evidence="6" type="ORF">EJ903_12645</name>
</gene>
<dbReference type="GO" id="GO:0016787">
    <property type="term" value="F:hydrolase activity"/>
    <property type="evidence" value="ECO:0007669"/>
    <property type="project" value="UniProtKB-KW"/>
</dbReference>
<dbReference type="Gene3D" id="2.40.50.90">
    <property type="match status" value="1"/>
</dbReference>
<sequence length="314" mass="34031">MTPAPACLKLATVIRTLLLALVFPLLWPTTAPADSWRVASVIDGDTLELADGRRVRLAGIEAAKPPRFAVPGERSWPLADAATAALVHLVQGRAVTPRGAVTTDRHGHLLAHLLRDDGLWLQTELLAQGHARVHTRPDARAFAAELLATEDGARRDRRGLWRTRVYAVRAADPETLARDRDSFQIVEGRVLRVTKTGGEAYLDFGEDWRSDVTVHIARGVMREFAKAGIDPLSYEGKTIRVRGWIGLRSGPMIEATHPEQIERVSVRAGSPEPPAAAPRVVRPSGATSSTSSTATTSTTPLPTAPPTDEEDDPE</sequence>
<keyword evidence="1" id="KW-0540">Nuclease</keyword>
<dbReference type="Proteomes" id="UP000277007">
    <property type="component" value="Unassembled WGS sequence"/>
</dbReference>
<evidence type="ECO:0000256" key="1">
    <source>
        <dbReference type="ARBA" id="ARBA00022722"/>
    </source>
</evidence>
<dbReference type="PROSITE" id="PS50830">
    <property type="entry name" value="TNASE_3"/>
    <property type="match status" value="1"/>
</dbReference>
<reference evidence="6 7" key="1">
    <citation type="submission" date="2018-12" db="EMBL/GenBank/DDBJ databases">
        <authorList>
            <person name="Yang Y."/>
        </authorList>
    </citation>
    <scope>NUCLEOTIDE SEQUENCE [LARGE SCALE GENOMIC DNA]</scope>
    <source>
        <strain evidence="6 7">L-25-5w-1</strain>
    </source>
</reference>
<dbReference type="PANTHER" id="PTHR12302:SF3">
    <property type="entry name" value="SERINE_THREONINE-PROTEIN KINASE 31"/>
    <property type="match status" value="1"/>
</dbReference>
<feature type="domain" description="TNase-like" evidence="5">
    <location>
        <begin position="32"/>
        <end position="163"/>
    </location>
</feature>
<organism evidence="6 7">
    <name type="scientific">Azospirillum griseum</name>
    <dbReference type="NCBI Taxonomy" id="2496639"/>
    <lineage>
        <taxon>Bacteria</taxon>
        <taxon>Pseudomonadati</taxon>
        <taxon>Pseudomonadota</taxon>
        <taxon>Alphaproteobacteria</taxon>
        <taxon>Rhodospirillales</taxon>
        <taxon>Azospirillaceae</taxon>
        <taxon>Azospirillum</taxon>
    </lineage>
</organism>
<keyword evidence="2" id="KW-0255">Endonuclease</keyword>
<dbReference type="AlphaFoldDB" id="A0A3S0KY28"/>
<dbReference type="GO" id="GO:0004519">
    <property type="term" value="F:endonuclease activity"/>
    <property type="evidence" value="ECO:0007669"/>
    <property type="project" value="UniProtKB-KW"/>
</dbReference>
<keyword evidence="3" id="KW-0378">Hydrolase</keyword>
<dbReference type="Pfam" id="PF00565">
    <property type="entry name" value="SNase"/>
    <property type="match status" value="1"/>
</dbReference>
<feature type="compositionally biased region" description="Low complexity" evidence="4">
    <location>
        <begin position="277"/>
        <end position="301"/>
    </location>
</feature>
<accession>A0A3S0KY28</accession>
<dbReference type="SUPFAM" id="SSF50199">
    <property type="entry name" value="Staphylococcal nuclease"/>
    <property type="match status" value="1"/>
</dbReference>
<comment type="caution">
    <text evidence="6">The sequence shown here is derived from an EMBL/GenBank/DDBJ whole genome shotgun (WGS) entry which is preliminary data.</text>
</comment>
<evidence type="ECO:0000256" key="2">
    <source>
        <dbReference type="ARBA" id="ARBA00022759"/>
    </source>
</evidence>
<feature type="region of interest" description="Disordered" evidence="4">
    <location>
        <begin position="264"/>
        <end position="314"/>
    </location>
</feature>
<dbReference type="EMBL" id="RXMA01000010">
    <property type="protein sequence ID" value="RTR19842.1"/>
    <property type="molecule type" value="Genomic_DNA"/>
</dbReference>